<sequence>MATYKFSSFLLLVLIVSTLSLLSMISGQMIPCLPGVCADTTSCHVACISQAYKGGACVLMDFSSTTGSCCCNPNIISQDSFKYSDTSVNLCTSNS</sequence>
<evidence type="ECO:0000256" key="1">
    <source>
        <dbReference type="SAM" id="SignalP"/>
    </source>
</evidence>
<proteinExistence type="predicted"/>
<dbReference type="AlphaFoldDB" id="R0GSB3"/>
<name>R0GSB3_9BRAS</name>
<feature type="chain" id="PRO_5004342723" description="Bifunctional inhibitor/plant lipid transfer protein/seed storage helical domain-containing protein" evidence="1">
    <location>
        <begin position="28"/>
        <end position="95"/>
    </location>
</feature>
<dbReference type="EMBL" id="KB870812">
    <property type="protein sequence ID" value="EOA15235.1"/>
    <property type="molecule type" value="Genomic_DNA"/>
</dbReference>
<organism evidence="2 3">
    <name type="scientific">Capsella rubella</name>
    <dbReference type="NCBI Taxonomy" id="81985"/>
    <lineage>
        <taxon>Eukaryota</taxon>
        <taxon>Viridiplantae</taxon>
        <taxon>Streptophyta</taxon>
        <taxon>Embryophyta</taxon>
        <taxon>Tracheophyta</taxon>
        <taxon>Spermatophyta</taxon>
        <taxon>Magnoliopsida</taxon>
        <taxon>eudicotyledons</taxon>
        <taxon>Gunneridae</taxon>
        <taxon>Pentapetalae</taxon>
        <taxon>rosids</taxon>
        <taxon>malvids</taxon>
        <taxon>Brassicales</taxon>
        <taxon>Brassicaceae</taxon>
        <taxon>Camelineae</taxon>
        <taxon>Capsella</taxon>
    </lineage>
</organism>
<accession>R0GSB3</accession>
<evidence type="ECO:0000313" key="3">
    <source>
        <dbReference type="Proteomes" id="UP000029121"/>
    </source>
</evidence>
<keyword evidence="1" id="KW-0732">Signal</keyword>
<keyword evidence="3" id="KW-1185">Reference proteome</keyword>
<evidence type="ECO:0000313" key="2">
    <source>
        <dbReference type="EMBL" id="EOA15235.1"/>
    </source>
</evidence>
<dbReference type="Proteomes" id="UP000029121">
    <property type="component" value="Unassembled WGS sequence"/>
</dbReference>
<gene>
    <name evidence="2" type="ORF">CARUB_v10028632mg</name>
</gene>
<evidence type="ECO:0008006" key="4">
    <source>
        <dbReference type="Google" id="ProtNLM"/>
    </source>
</evidence>
<reference evidence="3" key="1">
    <citation type="journal article" date="2013" name="Nat. Genet.">
        <title>The Capsella rubella genome and the genomic consequences of rapid mating system evolution.</title>
        <authorList>
            <person name="Slotte T."/>
            <person name="Hazzouri K.M."/>
            <person name="Agren J.A."/>
            <person name="Koenig D."/>
            <person name="Maumus F."/>
            <person name="Guo Y.L."/>
            <person name="Steige K."/>
            <person name="Platts A.E."/>
            <person name="Escobar J.S."/>
            <person name="Newman L.K."/>
            <person name="Wang W."/>
            <person name="Mandakova T."/>
            <person name="Vello E."/>
            <person name="Smith L.M."/>
            <person name="Henz S.R."/>
            <person name="Steffen J."/>
            <person name="Takuno S."/>
            <person name="Brandvain Y."/>
            <person name="Coop G."/>
            <person name="Andolfatto P."/>
            <person name="Hu T.T."/>
            <person name="Blanchette M."/>
            <person name="Clark R.M."/>
            <person name="Quesneville H."/>
            <person name="Nordborg M."/>
            <person name="Gaut B.S."/>
            <person name="Lysak M.A."/>
            <person name="Jenkins J."/>
            <person name="Grimwood J."/>
            <person name="Chapman J."/>
            <person name="Prochnik S."/>
            <person name="Shu S."/>
            <person name="Rokhsar D."/>
            <person name="Schmutz J."/>
            <person name="Weigel D."/>
            <person name="Wright S.I."/>
        </authorList>
    </citation>
    <scope>NUCLEOTIDE SEQUENCE [LARGE SCALE GENOMIC DNA]</scope>
    <source>
        <strain evidence="3">cv. Monte Gargano</strain>
    </source>
</reference>
<protein>
    <recommendedName>
        <fullName evidence="4">Bifunctional inhibitor/plant lipid transfer protein/seed storage helical domain-containing protein</fullName>
    </recommendedName>
</protein>
<feature type="signal peptide" evidence="1">
    <location>
        <begin position="1"/>
        <end position="27"/>
    </location>
</feature>